<dbReference type="Proteomes" id="UP000184498">
    <property type="component" value="Unassembled WGS sequence"/>
</dbReference>
<evidence type="ECO:0000313" key="3">
    <source>
        <dbReference type="Proteomes" id="UP000184498"/>
    </source>
</evidence>
<protein>
    <submittedName>
        <fullName evidence="2">Uncharacterized protein</fullName>
    </submittedName>
</protein>
<reference evidence="3" key="1">
    <citation type="submission" date="2016-11" db="EMBL/GenBank/DDBJ databases">
        <authorList>
            <person name="Varghese N."/>
            <person name="Submissions S."/>
        </authorList>
    </citation>
    <scope>NUCLEOTIDE SEQUENCE [LARGE SCALE GENOMIC DNA]</scope>
    <source>
        <strain evidence="3">DSM 18016</strain>
    </source>
</reference>
<evidence type="ECO:0000256" key="1">
    <source>
        <dbReference type="SAM" id="Coils"/>
    </source>
</evidence>
<evidence type="ECO:0000313" key="2">
    <source>
        <dbReference type="EMBL" id="SHK02448.1"/>
    </source>
</evidence>
<dbReference type="RefSeq" id="WP_072996565.1">
    <property type="nucleotide sequence ID" value="NZ_FRAM01000001.1"/>
</dbReference>
<keyword evidence="1" id="KW-0175">Coiled coil</keyword>
<dbReference type="EMBL" id="FRAM01000001">
    <property type="protein sequence ID" value="SHK02448.1"/>
    <property type="molecule type" value="Genomic_DNA"/>
</dbReference>
<dbReference type="AlphaFoldDB" id="A0A1M6P3E6"/>
<sequence>MKSKIILTFFVLIFASIFINAQKHDNSEGACKLFRNVAKGDGASCPACMAILKKELAARDAEDKRRQDVITKKRDAERRIEEAEYQKQMALREANRKVTEVKVVMPKSKPDGTVKTPSKKGGKTIVSTKGVFKGKLYPVSANSDFGALLNSKGDTIIKSNEFKTVMPSSDTYKIEDMPDNLAIVEYRFLLDSEYPDSQFYPMNLINSEMKKILSDEKINFIEYAKNNLFLVASGGSYTDGLVAKKIYMYDHQNHKITPIDNVTSELTYSPINSKGVDMTDYYDLKILASNDVINGKSKYLGSYSPELDKIYENSGDWLLLLSQAVGYKYATPKYKYYYVDKDRNLVSVGISERN</sequence>
<dbReference type="STRING" id="216903.SAMN05444371_0837"/>
<organism evidence="2 3">
    <name type="scientific">Epilithonimonas mollis</name>
    <dbReference type="NCBI Taxonomy" id="216903"/>
    <lineage>
        <taxon>Bacteria</taxon>
        <taxon>Pseudomonadati</taxon>
        <taxon>Bacteroidota</taxon>
        <taxon>Flavobacteriia</taxon>
        <taxon>Flavobacteriales</taxon>
        <taxon>Weeksellaceae</taxon>
        <taxon>Chryseobacterium group</taxon>
        <taxon>Epilithonimonas</taxon>
    </lineage>
</organism>
<proteinExistence type="predicted"/>
<gene>
    <name evidence="2" type="ORF">SAMN05444371_0837</name>
</gene>
<keyword evidence="3" id="KW-1185">Reference proteome</keyword>
<feature type="coiled-coil region" evidence="1">
    <location>
        <begin position="66"/>
        <end position="93"/>
    </location>
</feature>
<name>A0A1M6P3E6_9FLAO</name>
<accession>A0A1M6P3E6</accession>